<comment type="domain">
    <text evidence="8">The oligomerization domain is distantly related to APS kinases, but it is not functional and does not bind APS. It is required for oligomerization of the enzyme, although the oligomerization state has no effect on the catalytic activity of the enzyme.</text>
</comment>
<dbReference type="InterPro" id="IPR027417">
    <property type="entry name" value="P-loop_NTPase"/>
</dbReference>
<dbReference type="InterPro" id="IPR002650">
    <property type="entry name" value="Sulphate_adenylyltransferase"/>
</dbReference>
<keyword evidence="6 8" id="KW-0067">ATP-binding</keyword>
<dbReference type="Gene3D" id="3.40.50.620">
    <property type="entry name" value="HUPs"/>
    <property type="match status" value="1"/>
</dbReference>
<dbReference type="CDD" id="cd02027">
    <property type="entry name" value="APSK"/>
    <property type="match status" value="1"/>
</dbReference>
<dbReference type="InterPro" id="IPR025980">
    <property type="entry name" value="ATP-Sase_PUA-like_dom"/>
</dbReference>
<dbReference type="HAMAP" id="MF_03106">
    <property type="entry name" value="Sulf_adenylyltr_euk"/>
    <property type="match status" value="1"/>
</dbReference>
<evidence type="ECO:0000256" key="6">
    <source>
        <dbReference type="ARBA" id="ARBA00022840"/>
    </source>
</evidence>
<dbReference type="SUPFAM" id="SSF88697">
    <property type="entry name" value="PUA domain-like"/>
    <property type="match status" value="1"/>
</dbReference>
<evidence type="ECO:0000256" key="1">
    <source>
        <dbReference type="ARBA" id="ARBA00022490"/>
    </source>
</evidence>
<dbReference type="GO" id="GO:0005524">
    <property type="term" value="F:ATP binding"/>
    <property type="evidence" value="ECO:0007669"/>
    <property type="project" value="UniProtKB-KW"/>
</dbReference>
<accession>A0A0C3PUX1</accession>
<evidence type="ECO:0000259" key="10">
    <source>
        <dbReference type="Pfam" id="PF01747"/>
    </source>
</evidence>
<keyword evidence="8" id="KW-0198">Cysteine biosynthesis</keyword>
<feature type="active site" evidence="8">
    <location>
        <position position="200"/>
    </location>
</feature>
<keyword evidence="3 8" id="KW-0808">Transferase</keyword>
<dbReference type="PANTHER" id="PTHR42700:SF1">
    <property type="entry name" value="SULFATE ADENYLYLTRANSFERASE"/>
    <property type="match status" value="1"/>
</dbReference>
<evidence type="ECO:0000256" key="3">
    <source>
        <dbReference type="ARBA" id="ARBA00022679"/>
    </source>
</evidence>
<comment type="caution">
    <text evidence="8">Lacks conserved residue(s) required for the propagation of feature annotation.</text>
</comment>
<dbReference type="STRING" id="745531.A0A0C3PUX1"/>
<feature type="binding site" evidence="8">
    <location>
        <position position="295"/>
    </location>
    <ligand>
        <name>sulfate</name>
        <dbReference type="ChEBI" id="CHEBI:16189"/>
    </ligand>
</feature>
<dbReference type="InterPro" id="IPR015947">
    <property type="entry name" value="PUA-like_sf"/>
</dbReference>
<comment type="catalytic activity">
    <reaction evidence="8">
        <text>sulfate + ATP + H(+) = adenosine 5'-phosphosulfate + diphosphate</text>
        <dbReference type="Rhea" id="RHEA:18133"/>
        <dbReference type="ChEBI" id="CHEBI:15378"/>
        <dbReference type="ChEBI" id="CHEBI:16189"/>
        <dbReference type="ChEBI" id="CHEBI:30616"/>
        <dbReference type="ChEBI" id="CHEBI:33019"/>
        <dbReference type="ChEBI" id="CHEBI:58243"/>
        <dbReference type="EC" id="2.7.7.4"/>
    </reaction>
</comment>
<dbReference type="InterPro" id="IPR059117">
    <property type="entry name" value="APS_kinase_dom"/>
</dbReference>
<feature type="domain" description="Sulphate adenylyltransferase catalytic" evidence="10">
    <location>
        <begin position="174"/>
        <end position="387"/>
    </location>
</feature>
<dbReference type="EC" id="2.7.7.4" evidence="8"/>
<feature type="active site" evidence="8">
    <location>
        <position position="199"/>
    </location>
</feature>
<dbReference type="Pfam" id="PF01747">
    <property type="entry name" value="ATP-sulfurylase"/>
    <property type="match status" value="1"/>
</dbReference>
<reference evidence="12 13" key="1">
    <citation type="journal article" date="2014" name="PLoS Genet.">
        <title>Analysis of the Phlebiopsis gigantea genome, transcriptome and secretome provides insight into its pioneer colonization strategies of wood.</title>
        <authorList>
            <person name="Hori C."/>
            <person name="Ishida T."/>
            <person name="Igarashi K."/>
            <person name="Samejima M."/>
            <person name="Suzuki H."/>
            <person name="Master E."/>
            <person name="Ferreira P."/>
            <person name="Ruiz-Duenas F.J."/>
            <person name="Held B."/>
            <person name="Canessa P."/>
            <person name="Larrondo L.F."/>
            <person name="Schmoll M."/>
            <person name="Druzhinina I.S."/>
            <person name="Kubicek C.P."/>
            <person name="Gaskell J.A."/>
            <person name="Kersten P."/>
            <person name="St John F."/>
            <person name="Glasner J."/>
            <person name="Sabat G."/>
            <person name="Splinter BonDurant S."/>
            <person name="Syed K."/>
            <person name="Yadav J."/>
            <person name="Mgbeahuruike A.C."/>
            <person name="Kovalchuk A."/>
            <person name="Asiegbu F.O."/>
            <person name="Lackner G."/>
            <person name="Hoffmeister D."/>
            <person name="Rencoret J."/>
            <person name="Gutierrez A."/>
            <person name="Sun H."/>
            <person name="Lindquist E."/>
            <person name="Barry K."/>
            <person name="Riley R."/>
            <person name="Grigoriev I.V."/>
            <person name="Henrissat B."/>
            <person name="Kues U."/>
            <person name="Berka R.M."/>
            <person name="Martinez A.T."/>
            <person name="Covert S.F."/>
            <person name="Blanchette R.A."/>
            <person name="Cullen D."/>
        </authorList>
    </citation>
    <scope>NUCLEOTIDE SEQUENCE [LARGE SCALE GENOMIC DNA]</scope>
    <source>
        <strain evidence="12 13">11061_1 CR5-6</strain>
    </source>
</reference>
<feature type="region of interest" description="N-terminal" evidence="8">
    <location>
        <begin position="1"/>
        <end position="169"/>
    </location>
</feature>
<evidence type="ECO:0000259" key="9">
    <source>
        <dbReference type="Pfam" id="PF01583"/>
    </source>
</evidence>
<feature type="site" description="Transition state stabilizer" evidence="8">
    <location>
        <position position="206"/>
    </location>
</feature>
<evidence type="ECO:0000313" key="12">
    <source>
        <dbReference type="EMBL" id="KIP11548.1"/>
    </source>
</evidence>
<dbReference type="GO" id="GO:0005737">
    <property type="term" value="C:cytoplasm"/>
    <property type="evidence" value="ECO:0007669"/>
    <property type="project" value="UniProtKB-SubCell"/>
</dbReference>
<evidence type="ECO:0000256" key="4">
    <source>
        <dbReference type="ARBA" id="ARBA00022695"/>
    </source>
</evidence>
<keyword evidence="4 8" id="KW-0548">Nucleotidyltransferase</keyword>
<sequence length="574" mass="63002">MNAPHGGILKDLVARDAPIRAELMAEAKMLQDIVLTERQLCDLELIMNGGFSPLEGFMNEADYKGVVDTLRLADGAVFGIPITLDVSQEDITAKSIVPGTRITLRDPRDDVALAIITVDDVYQPDRVKEAIQVFGADDPAHPAVAYLRSKVKDYYVGGKVQAIQPPTHFDYVALRYTPAELRAHFHKVAWRKVVAFQTRNPMHRAHRELTVRAARQHQANVLVHPVVGLTKPGDVDHYTRVRVYEAIMAKYPNGMGHLALLPLAMRMAGPREAVWHAIIRKNFGATHFIVGRDHAGPGKNSQGKDFYGPYDAQDLVTKYKDELHIEMVPFQMMTYLPSSDEYQPVDEVPKGVQTLDISGTELRKRLKTGAPIPDWFSYDAVVKTLRESYPPRTKQGFVLCLTGLHNSGKDMIAKALQVTLNQQGGRSVSVLLGDGVRPELDGLYSKTPEERSKDIQRMAFVSAELARAGAAVITAPSTGKEAARGALKETVLQSAGPGGNFFTIYVSTPLEQCEGSDRSGLFAAARRGELKGVTGIDEMFEAPARADLTVNLAEESVSEAVTSIILLLETNALL</sequence>
<dbReference type="InterPro" id="IPR024951">
    <property type="entry name" value="Sulfurylase_cat_dom"/>
</dbReference>
<keyword evidence="5 8" id="KW-0547">Nucleotide-binding</keyword>
<dbReference type="GO" id="GO:0010134">
    <property type="term" value="P:sulfate assimilation via adenylyl sulfate reduction"/>
    <property type="evidence" value="ECO:0007669"/>
    <property type="project" value="TreeGrafter"/>
</dbReference>
<comment type="pathway">
    <text evidence="8">Sulfur metabolism; hydrogen sulfide biosynthesis; sulfite from sulfate: step 1/3.</text>
</comment>
<keyword evidence="8" id="KW-0028">Amino-acid biosynthesis</keyword>
<dbReference type="AlphaFoldDB" id="A0A0C3PUX1"/>
<dbReference type="EMBL" id="KN840445">
    <property type="protein sequence ID" value="KIP11548.1"/>
    <property type="molecule type" value="Genomic_DNA"/>
</dbReference>
<dbReference type="SUPFAM" id="SSF52540">
    <property type="entry name" value="P-loop containing nucleoside triphosphate hydrolases"/>
    <property type="match status" value="1"/>
</dbReference>
<dbReference type="UniPathway" id="UPA00097"/>
<protein>
    <recommendedName>
        <fullName evidence="8">Sulfate adenylyltransferase</fullName>
        <ecNumber evidence="8">2.7.7.4</ecNumber>
    </recommendedName>
    <alternativeName>
        <fullName evidence="8">ATP-sulfurylase</fullName>
    </alternativeName>
    <alternativeName>
        <fullName evidence="8">Sulfate adenylate transferase</fullName>
        <shortName evidence="8">SAT</shortName>
    </alternativeName>
</protein>
<feature type="binding site" evidence="8">
    <location>
        <begin position="197"/>
        <end position="200"/>
    </location>
    <ligand>
        <name>ATP</name>
        <dbReference type="ChEBI" id="CHEBI:30616"/>
    </ligand>
</feature>
<dbReference type="Proteomes" id="UP000053257">
    <property type="component" value="Unassembled WGS sequence"/>
</dbReference>
<dbReference type="OrthoDB" id="468at2759"/>
<feature type="region of interest" description="Required for oligomerization; adenylyl-sulfate kinase-like" evidence="8">
    <location>
        <begin position="395"/>
        <end position="574"/>
    </location>
</feature>
<dbReference type="Pfam" id="PF14306">
    <property type="entry name" value="PUA_2"/>
    <property type="match status" value="1"/>
</dbReference>
<evidence type="ECO:0000256" key="7">
    <source>
        <dbReference type="ARBA" id="ARBA00062002"/>
    </source>
</evidence>
<comment type="subcellular location">
    <subcellularLocation>
        <location evidence="8">Cytoplasm</location>
    </subcellularLocation>
</comment>
<feature type="domain" description="APS kinase" evidence="9">
    <location>
        <begin position="395"/>
        <end position="551"/>
    </location>
</feature>
<feature type="site" description="Transition state stabilizer" evidence="8">
    <location>
        <position position="203"/>
    </location>
</feature>
<comment type="function">
    <text evidence="8">Catalyzes the first intracellular reaction of sulfate assimilation, forming adenosine-5'-phosphosulfate (APS) from inorganic sulfate and ATP. Plays an important role in sulfate activation as a component of the biosynthesis pathway of sulfur-containing amino acids.</text>
</comment>
<dbReference type="GO" id="GO:0019344">
    <property type="term" value="P:cysteine biosynthetic process"/>
    <property type="evidence" value="ECO:0007669"/>
    <property type="project" value="UniProtKB-KW"/>
</dbReference>
<dbReference type="InterPro" id="IPR014729">
    <property type="entry name" value="Rossmann-like_a/b/a_fold"/>
</dbReference>
<gene>
    <name evidence="8" type="primary">MET3</name>
    <name evidence="12" type="ORF">PHLGIDRAFT_455656</name>
</gene>
<keyword evidence="2" id="KW-0021">Allosteric enzyme</keyword>
<dbReference type="GO" id="GO:0019379">
    <property type="term" value="P:sulfate assimilation, phosphoadenylyl sulfate reduction by phosphoadenylyl-sulfate reductase (thioredoxin)"/>
    <property type="evidence" value="ECO:0007669"/>
    <property type="project" value="TreeGrafter"/>
</dbReference>
<dbReference type="SUPFAM" id="SSF52374">
    <property type="entry name" value="Nucleotidylyl transferase"/>
    <property type="match status" value="1"/>
</dbReference>
<feature type="binding site" evidence="8">
    <location>
        <position position="333"/>
    </location>
    <ligand>
        <name>ATP</name>
        <dbReference type="ChEBI" id="CHEBI:30616"/>
    </ligand>
</feature>
<feature type="domain" description="ATP-sulfurylase PUA-like" evidence="11">
    <location>
        <begin position="3"/>
        <end position="164"/>
    </location>
</feature>
<dbReference type="Gene3D" id="3.10.400.10">
    <property type="entry name" value="Sulfate adenylyltransferase"/>
    <property type="match status" value="1"/>
</dbReference>
<dbReference type="Pfam" id="PF01583">
    <property type="entry name" value="APS_kinase"/>
    <property type="match status" value="1"/>
</dbReference>
<dbReference type="Gene3D" id="3.40.50.300">
    <property type="entry name" value="P-loop containing nucleotide triphosphate hydrolases"/>
    <property type="match status" value="1"/>
</dbReference>
<feature type="site" description="Induces change in substrate recognition on ATP binding" evidence="8">
    <location>
        <position position="330"/>
    </location>
</feature>
<evidence type="ECO:0000256" key="8">
    <source>
        <dbReference type="HAMAP-Rule" id="MF_03106"/>
    </source>
</evidence>
<proteinExistence type="inferred from homology"/>
<keyword evidence="8" id="KW-0486">Methionine biosynthesis</keyword>
<evidence type="ECO:0000256" key="2">
    <source>
        <dbReference type="ARBA" id="ARBA00022533"/>
    </source>
</evidence>
<dbReference type="InterPro" id="IPR050512">
    <property type="entry name" value="Sulf_AdTrans/APS_kinase"/>
</dbReference>
<dbReference type="NCBIfam" id="NF004040">
    <property type="entry name" value="PRK05537.1"/>
    <property type="match status" value="1"/>
</dbReference>
<evidence type="ECO:0000256" key="5">
    <source>
        <dbReference type="ARBA" id="ARBA00022741"/>
    </source>
</evidence>
<dbReference type="CDD" id="cd00517">
    <property type="entry name" value="ATPS"/>
    <property type="match status" value="1"/>
</dbReference>
<dbReference type="FunFam" id="3.10.400.10:FF:000003">
    <property type="entry name" value="Sulfate adenylyltransferase"/>
    <property type="match status" value="1"/>
</dbReference>
<keyword evidence="1 8" id="KW-0963">Cytoplasm</keyword>
<dbReference type="NCBIfam" id="TIGR00339">
    <property type="entry name" value="sopT"/>
    <property type="match status" value="1"/>
</dbReference>
<keyword evidence="13" id="KW-1185">Reference proteome</keyword>
<evidence type="ECO:0000259" key="11">
    <source>
        <dbReference type="Pfam" id="PF14306"/>
    </source>
</evidence>
<dbReference type="GO" id="GO:0009086">
    <property type="term" value="P:methionine biosynthetic process"/>
    <property type="evidence" value="ECO:0007669"/>
    <property type="project" value="UniProtKB-KW"/>
</dbReference>
<dbReference type="InterPro" id="IPR027535">
    <property type="entry name" value="Sulf_adenylyltr_euk"/>
</dbReference>
<feature type="active site" evidence="8">
    <location>
        <position position="198"/>
    </location>
</feature>
<feature type="binding site" evidence="8">
    <location>
        <position position="197"/>
    </location>
    <ligand>
        <name>sulfate</name>
        <dbReference type="ChEBI" id="CHEBI:16189"/>
    </ligand>
</feature>
<organism evidence="12 13">
    <name type="scientific">Phlebiopsis gigantea (strain 11061_1 CR5-6)</name>
    <name type="common">White-rot fungus</name>
    <name type="synonym">Peniophora gigantea</name>
    <dbReference type="NCBI Taxonomy" id="745531"/>
    <lineage>
        <taxon>Eukaryota</taxon>
        <taxon>Fungi</taxon>
        <taxon>Dikarya</taxon>
        <taxon>Basidiomycota</taxon>
        <taxon>Agaricomycotina</taxon>
        <taxon>Agaricomycetes</taxon>
        <taxon>Polyporales</taxon>
        <taxon>Phanerochaetaceae</taxon>
        <taxon>Phlebiopsis</taxon>
    </lineage>
</organism>
<dbReference type="HOGENOM" id="CLU_022950_0_0_1"/>
<dbReference type="GO" id="GO:0004020">
    <property type="term" value="F:adenylylsulfate kinase activity"/>
    <property type="evidence" value="ECO:0007669"/>
    <property type="project" value="InterPro"/>
</dbReference>
<dbReference type="UniPathway" id="UPA00140">
    <property type="reaction ID" value="UER00204"/>
</dbReference>
<dbReference type="FunFam" id="3.40.50.620:FF:000052">
    <property type="entry name" value="Sulfate adenylyltransferase"/>
    <property type="match status" value="1"/>
</dbReference>
<comment type="similarity">
    <text evidence="8">Belongs to the sulfate adenylyltransferase family.</text>
</comment>
<dbReference type="GO" id="GO:0070814">
    <property type="term" value="P:hydrogen sulfide biosynthetic process"/>
    <property type="evidence" value="ECO:0007669"/>
    <property type="project" value="UniProtKB-UniRule"/>
</dbReference>
<feature type="binding site" evidence="8">
    <location>
        <position position="199"/>
    </location>
    <ligand>
        <name>sulfate</name>
        <dbReference type="ChEBI" id="CHEBI:16189"/>
    </ligand>
</feature>
<feature type="binding site" evidence="8">
    <location>
        <begin position="291"/>
        <end position="294"/>
    </location>
    <ligand>
        <name>ATP</name>
        <dbReference type="ChEBI" id="CHEBI:30616"/>
    </ligand>
</feature>
<dbReference type="PANTHER" id="PTHR42700">
    <property type="entry name" value="SULFATE ADENYLYLTRANSFERASE"/>
    <property type="match status" value="1"/>
</dbReference>
<name>A0A0C3PUX1_PHLG1</name>
<dbReference type="GO" id="GO:0004781">
    <property type="term" value="F:sulfate adenylyltransferase (ATP) activity"/>
    <property type="evidence" value="ECO:0007669"/>
    <property type="project" value="UniProtKB-UniRule"/>
</dbReference>
<evidence type="ECO:0000313" key="13">
    <source>
        <dbReference type="Proteomes" id="UP000053257"/>
    </source>
</evidence>
<comment type="subunit">
    <text evidence="7 8">Homohexamer. Dimer of trimers.</text>
</comment>